<dbReference type="VEuPathDB" id="VectorBase:ISCW024539"/>
<keyword evidence="10" id="KW-1185">Reference proteome</keyword>
<comment type="subcellular location">
    <subcellularLocation>
        <location evidence="1 6">Membrane</location>
        <topology evidence="1 6">Multi-pass membrane protein</topology>
    </subcellularLocation>
</comment>
<dbReference type="PANTHER" id="PTHR12308:SF83">
    <property type="entry name" value="ANOCTAMIN"/>
    <property type="match status" value="1"/>
</dbReference>
<proteinExistence type="inferred from homology"/>
<comment type="similarity">
    <text evidence="2 6">Belongs to the anoctamin family.</text>
</comment>
<dbReference type="EnsemblMetazoa" id="ISCW024539-RA">
    <property type="protein sequence ID" value="ISCW024539-PA"/>
    <property type="gene ID" value="ISCW024539"/>
</dbReference>
<organism>
    <name type="scientific">Ixodes scapularis</name>
    <name type="common">Black-legged tick</name>
    <name type="synonym">Deer tick</name>
    <dbReference type="NCBI Taxonomy" id="6945"/>
    <lineage>
        <taxon>Eukaryota</taxon>
        <taxon>Metazoa</taxon>
        <taxon>Ecdysozoa</taxon>
        <taxon>Arthropoda</taxon>
        <taxon>Chelicerata</taxon>
        <taxon>Arachnida</taxon>
        <taxon>Acari</taxon>
        <taxon>Parasitiformes</taxon>
        <taxon>Ixodida</taxon>
        <taxon>Ixodoidea</taxon>
        <taxon>Ixodidae</taxon>
        <taxon>Ixodinae</taxon>
        <taxon>Ixodes</taxon>
    </lineage>
</organism>
<dbReference type="VEuPathDB" id="VectorBase:ISCI024539"/>
<evidence type="ECO:0000256" key="6">
    <source>
        <dbReference type="RuleBase" id="RU280814"/>
    </source>
</evidence>
<evidence type="ECO:0000313" key="10">
    <source>
        <dbReference type="Proteomes" id="UP000001555"/>
    </source>
</evidence>
<feature type="domain" description="Anoctamin transmembrane" evidence="7">
    <location>
        <begin position="8"/>
        <end position="57"/>
    </location>
</feature>
<evidence type="ECO:0000256" key="5">
    <source>
        <dbReference type="ARBA" id="ARBA00023136"/>
    </source>
</evidence>
<evidence type="ECO:0000313" key="8">
    <source>
        <dbReference type="EMBL" id="EEC12979.1"/>
    </source>
</evidence>
<feature type="non-terminal residue" evidence="8">
    <location>
        <position position="86"/>
    </location>
</feature>
<dbReference type="HOGENOM" id="CLU_2612373_0_0_1"/>
<dbReference type="AlphaFoldDB" id="B7Q2A7"/>
<protein>
    <recommendedName>
        <fullName evidence="6">Anoctamin</fullName>
    </recommendedName>
</protein>
<sequence length="86" mass="9765">DCLFPSLRRYFGVKVGLYFAWLGFYTYMLIPASVVGLACFLYGVFTLSSHVPVREMCADRGSLLMCPLCDNGCEYWRLQDSCTQAK</sequence>
<evidence type="ECO:0000256" key="2">
    <source>
        <dbReference type="ARBA" id="ARBA00009671"/>
    </source>
</evidence>
<name>B7Q2A7_IXOSC</name>
<dbReference type="PaxDb" id="6945-B7Q2A7"/>
<dbReference type="GO" id="GO:0016020">
    <property type="term" value="C:membrane"/>
    <property type="evidence" value="ECO:0007669"/>
    <property type="project" value="UniProtKB-SubCell"/>
</dbReference>
<comment type="caution">
    <text evidence="6">Lacks conserved residue(s) required for the propagation of feature annotation.</text>
</comment>
<gene>
    <name evidence="8" type="ORF">IscW_ISCW024539</name>
</gene>
<accession>B7Q2A7</accession>
<dbReference type="PANTHER" id="PTHR12308">
    <property type="entry name" value="ANOCTAMIN"/>
    <property type="match status" value="1"/>
</dbReference>
<dbReference type="InterPro" id="IPR007632">
    <property type="entry name" value="Anoctamin"/>
</dbReference>
<evidence type="ECO:0000313" key="9">
    <source>
        <dbReference type="EnsemblMetazoa" id="ISCW024539-PA"/>
    </source>
</evidence>
<reference evidence="9" key="2">
    <citation type="submission" date="2020-05" db="UniProtKB">
        <authorList>
            <consortium name="EnsemblMetazoa"/>
        </authorList>
    </citation>
    <scope>IDENTIFICATION</scope>
    <source>
        <strain evidence="9">wikel</strain>
    </source>
</reference>
<dbReference type="Proteomes" id="UP000001555">
    <property type="component" value="Unassembled WGS sequence"/>
</dbReference>
<dbReference type="EMBL" id="ABJB010524480">
    <property type="status" value="NOT_ANNOTATED_CDS"/>
    <property type="molecule type" value="Genomic_DNA"/>
</dbReference>
<feature type="non-terminal residue" evidence="8">
    <location>
        <position position="1"/>
    </location>
</feature>
<dbReference type="EMBL" id="DS842820">
    <property type="protein sequence ID" value="EEC12979.1"/>
    <property type="molecule type" value="Genomic_DNA"/>
</dbReference>
<dbReference type="InterPro" id="IPR049452">
    <property type="entry name" value="Anoctamin_TM"/>
</dbReference>
<reference evidence="8 10" key="1">
    <citation type="submission" date="2008-03" db="EMBL/GenBank/DDBJ databases">
        <title>Annotation of Ixodes scapularis.</title>
        <authorList>
            <consortium name="Ixodes scapularis Genome Project Consortium"/>
            <person name="Caler E."/>
            <person name="Hannick L.I."/>
            <person name="Bidwell S."/>
            <person name="Joardar V."/>
            <person name="Thiagarajan M."/>
            <person name="Amedeo P."/>
            <person name="Galinsky K.J."/>
            <person name="Schobel S."/>
            <person name="Inman J."/>
            <person name="Hostetler J."/>
            <person name="Miller J."/>
            <person name="Hammond M."/>
            <person name="Megy K."/>
            <person name="Lawson D."/>
            <person name="Kodira C."/>
            <person name="Sutton G."/>
            <person name="Meyer J."/>
            <person name="Hill C.A."/>
            <person name="Birren B."/>
            <person name="Nene V."/>
            <person name="Collins F."/>
            <person name="Alarcon-Chaidez F."/>
            <person name="Wikel S."/>
            <person name="Strausberg R."/>
        </authorList>
    </citation>
    <scope>NUCLEOTIDE SEQUENCE [LARGE SCALE GENOMIC DNA]</scope>
    <source>
        <strain evidence="10">Wikel</strain>
        <strain evidence="8">Wikel colony</strain>
    </source>
</reference>
<feature type="transmembrane region" description="Helical" evidence="6">
    <location>
        <begin position="18"/>
        <end position="45"/>
    </location>
</feature>
<evidence type="ECO:0000256" key="4">
    <source>
        <dbReference type="ARBA" id="ARBA00022989"/>
    </source>
</evidence>
<dbReference type="Pfam" id="PF04547">
    <property type="entry name" value="Anoctamin"/>
    <property type="match status" value="1"/>
</dbReference>
<keyword evidence="5 6" id="KW-0472">Membrane</keyword>
<keyword evidence="4 6" id="KW-1133">Transmembrane helix</keyword>
<keyword evidence="3 6" id="KW-0812">Transmembrane</keyword>
<evidence type="ECO:0000256" key="3">
    <source>
        <dbReference type="ARBA" id="ARBA00022692"/>
    </source>
</evidence>
<evidence type="ECO:0000259" key="7">
    <source>
        <dbReference type="Pfam" id="PF04547"/>
    </source>
</evidence>
<evidence type="ECO:0000256" key="1">
    <source>
        <dbReference type="ARBA" id="ARBA00004141"/>
    </source>
</evidence>